<organism evidence="1">
    <name type="scientific">bioreactor metagenome</name>
    <dbReference type="NCBI Taxonomy" id="1076179"/>
    <lineage>
        <taxon>unclassified sequences</taxon>
        <taxon>metagenomes</taxon>
        <taxon>ecological metagenomes</taxon>
    </lineage>
</organism>
<protein>
    <recommendedName>
        <fullName evidence="2">MalT-like TPR region domain-containing protein</fullName>
    </recommendedName>
</protein>
<dbReference type="InterPro" id="IPR011990">
    <property type="entry name" value="TPR-like_helical_dom_sf"/>
</dbReference>
<name>A0A645B442_9ZZZZ</name>
<sequence>MLEDIKSIMDTDEGAADKYKAIALCLLGEAYSKIGESEKAYINFEEGLKEAKKKESISEDEYCMFLDIAADNAEKLDEYSKAVEYISENALLTRKNEGETERFCQYLIRTSKLYCLQKRYSDAVVMYEKAADMYKELYGEKSEKYIQILIEICKAYDAEHKYDDIIVRLEGLSDYADKKKEIMDMLASSYKSTGSFSKFIKLKFGGKQ</sequence>
<evidence type="ECO:0000313" key="1">
    <source>
        <dbReference type="EMBL" id="MPM59341.1"/>
    </source>
</evidence>
<dbReference type="SMART" id="SM00028">
    <property type="entry name" value="TPR"/>
    <property type="match status" value="2"/>
</dbReference>
<dbReference type="EMBL" id="VSSQ01017244">
    <property type="protein sequence ID" value="MPM59341.1"/>
    <property type="molecule type" value="Genomic_DNA"/>
</dbReference>
<accession>A0A645B442</accession>
<evidence type="ECO:0008006" key="2">
    <source>
        <dbReference type="Google" id="ProtNLM"/>
    </source>
</evidence>
<reference evidence="1" key="1">
    <citation type="submission" date="2019-08" db="EMBL/GenBank/DDBJ databases">
        <authorList>
            <person name="Kucharzyk K."/>
            <person name="Murdoch R.W."/>
            <person name="Higgins S."/>
            <person name="Loffler F."/>
        </authorList>
    </citation>
    <scope>NUCLEOTIDE SEQUENCE</scope>
</reference>
<dbReference type="AlphaFoldDB" id="A0A645B442"/>
<dbReference type="InterPro" id="IPR019734">
    <property type="entry name" value="TPR_rpt"/>
</dbReference>
<proteinExistence type="predicted"/>
<dbReference type="SUPFAM" id="SSF48452">
    <property type="entry name" value="TPR-like"/>
    <property type="match status" value="1"/>
</dbReference>
<dbReference type="Gene3D" id="1.25.40.10">
    <property type="entry name" value="Tetratricopeptide repeat domain"/>
    <property type="match status" value="1"/>
</dbReference>
<comment type="caution">
    <text evidence="1">The sequence shown here is derived from an EMBL/GenBank/DDBJ whole genome shotgun (WGS) entry which is preliminary data.</text>
</comment>
<gene>
    <name evidence="1" type="ORF">SDC9_106181</name>
</gene>